<comment type="caution">
    <text evidence="10">The sequence shown here is derived from an EMBL/GenBank/DDBJ whole genome shotgun (WGS) entry which is preliminary data.</text>
</comment>
<sequence length="783" mass="88539">MGKRGKSLKKSDGNPVQSKRKLRDEYSLIQDDDMDDEIDAFHKQRDIIPLDVNEEHGDSDEDNEQPVFDLEVFFSLYSLSSIVRQQKFLREKFGAEDEMHDDEENEEEEKPVWGGKKQNYYGVDNVDFDDDESAEEEEAEVVRLQKERAKFSTLDDYGLDDIWENENDEELTFERDYDVIFHSNVHQISLFVHEISTKGSSTKRFRVGIDLADGTGTVYEEVKKDFCALSKEEQMDVLYNSAPELVGLLLELNDAHEELERKVNPLMGKVKKGEVMLEGGMRYLEVKELLLLSYCQAITFYLLLKSEGQPVRDHPVLARLIEIKILLDKMKQLDGNLPSDFEEILSKYNWVAAVAKSGKETSIDASDSFSKEYVPQPVLVEGEAAAVLHDIAQVEIAEPLKDDENHVGKRKFQNDEVGVQSMKMLKVRAALEEKLKQKGVFSSIAPKTDKPRKLLKPLNGKLESYDDFDDDTVNIEGAVHGLNNGCASKLSQLAANPIKSKVISGDDDLPRRDDIGERRRKHELRVLAGAGIKSQADTRDENDTISDAGDVEMEDSETGDSEDDFYEQVKEKRAAKLAAKAEIYSRSSTVPSLVDTETVDGKRHITYQMEKNRGLTCARKKLIKNPRKKYKGEEGIDVRKMTEHKRSPCAVDQSSITSLPSKRHKTDLSFSTKERKEKLGERIVALQQLVSPFGKTDTASVLLEAMEYIRFLHEQVKVLSAPYLQSTPTANTQELKPYSLRSRGLSLVPVSSTIGIAQSNGADIWAPIKTTSPKFENDISHFH</sequence>
<keyword evidence="7" id="KW-0539">Nucleus</keyword>
<dbReference type="GO" id="GO:0032040">
    <property type="term" value="C:small-subunit processome"/>
    <property type="evidence" value="ECO:0007669"/>
    <property type="project" value="TreeGrafter"/>
</dbReference>
<evidence type="ECO:0000259" key="9">
    <source>
        <dbReference type="PROSITE" id="PS50888"/>
    </source>
</evidence>
<feature type="region of interest" description="Disordered" evidence="8">
    <location>
        <begin position="530"/>
        <end position="564"/>
    </location>
</feature>
<comment type="similarity">
    <text evidence="2">Belongs to the SAS10 family.</text>
</comment>
<evidence type="ECO:0000313" key="11">
    <source>
        <dbReference type="Proteomes" id="UP000327157"/>
    </source>
</evidence>
<accession>A0A5N5H9P9</accession>
<feature type="region of interest" description="Disordered" evidence="8">
    <location>
        <begin position="95"/>
        <end position="116"/>
    </location>
</feature>
<dbReference type="GO" id="GO:0046983">
    <property type="term" value="F:protein dimerization activity"/>
    <property type="evidence" value="ECO:0007669"/>
    <property type="project" value="InterPro"/>
</dbReference>
<evidence type="ECO:0000256" key="1">
    <source>
        <dbReference type="ARBA" id="ARBA00004123"/>
    </source>
</evidence>
<dbReference type="GO" id="GO:0003677">
    <property type="term" value="F:DNA binding"/>
    <property type="evidence" value="ECO:0007669"/>
    <property type="project" value="UniProtKB-KW"/>
</dbReference>
<dbReference type="SMART" id="SM00353">
    <property type="entry name" value="HLH"/>
    <property type="match status" value="1"/>
</dbReference>
<evidence type="ECO:0000256" key="3">
    <source>
        <dbReference type="ARBA" id="ARBA00022553"/>
    </source>
</evidence>
<dbReference type="Gene3D" id="4.10.280.10">
    <property type="entry name" value="Helix-loop-helix DNA-binding domain"/>
    <property type="match status" value="1"/>
</dbReference>
<feature type="compositionally biased region" description="Acidic residues" evidence="8">
    <location>
        <begin position="549"/>
        <end position="564"/>
    </location>
</feature>
<feature type="domain" description="BHLH" evidence="9">
    <location>
        <begin position="663"/>
        <end position="712"/>
    </location>
</feature>
<keyword evidence="6" id="KW-0804">Transcription</keyword>
<reference evidence="10 11" key="3">
    <citation type="submission" date="2019-11" db="EMBL/GenBank/DDBJ databases">
        <title>A de novo genome assembly of a pear dwarfing rootstock.</title>
        <authorList>
            <person name="Wang F."/>
            <person name="Wang J."/>
            <person name="Li S."/>
            <person name="Zhang Y."/>
            <person name="Fang M."/>
            <person name="Ma L."/>
            <person name="Zhao Y."/>
            <person name="Jiang S."/>
        </authorList>
    </citation>
    <scope>NUCLEOTIDE SEQUENCE [LARGE SCALE GENOMIC DNA]</scope>
    <source>
        <strain evidence="10">S2</strain>
        <tissue evidence="10">Leaf</tissue>
    </source>
</reference>
<keyword evidence="3" id="KW-0597">Phosphoprotein</keyword>
<name>A0A5N5H9P9_9ROSA</name>
<dbReference type="PANTHER" id="PTHR13237:SF8">
    <property type="entry name" value="SOMETHING ABOUT SILENCING PROTEIN 10"/>
    <property type="match status" value="1"/>
</dbReference>
<keyword evidence="4" id="KW-0805">Transcription regulation</keyword>
<evidence type="ECO:0000256" key="7">
    <source>
        <dbReference type="ARBA" id="ARBA00023242"/>
    </source>
</evidence>
<keyword evidence="11" id="KW-1185">Reference proteome</keyword>
<feature type="region of interest" description="Disordered" evidence="8">
    <location>
        <begin position="1"/>
        <end position="33"/>
    </location>
</feature>
<dbReference type="EMBL" id="SMOL01000231">
    <property type="protein sequence ID" value="KAB2622842.1"/>
    <property type="molecule type" value="Genomic_DNA"/>
</dbReference>
<dbReference type="AlphaFoldDB" id="A0A5N5H9P9"/>
<dbReference type="Pfam" id="PF09368">
    <property type="entry name" value="Sas10"/>
    <property type="match status" value="1"/>
</dbReference>
<dbReference type="InterPro" id="IPR011598">
    <property type="entry name" value="bHLH_dom"/>
</dbReference>
<dbReference type="SUPFAM" id="SSF47459">
    <property type="entry name" value="HLH, helix-loop-helix DNA-binding domain"/>
    <property type="match status" value="1"/>
</dbReference>
<evidence type="ECO:0000256" key="8">
    <source>
        <dbReference type="SAM" id="MobiDB-lite"/>
    </source>
</evidence>
<dbReference type="InterPro" id="IPR036638">
    <property type="entry name" value="HLH_DNA-bd_sf"/>
</dbReference>
<comment type="subcellular location">
    <subcellularLocation>
        <location evidence="1">Nucleus</location>
    </subcellularLocation>
</comment>
<dbReference type="InterPro" id="IPR045239">
    <property type="entry name" value="bHLH95_bHLH"/>
</dbReference>
<dbReference type="FunFam" id="4.10.280.10:FF:000075">
    <property type="entry name" value="Transcription factor bHLH113 family"/>
    <property type="match status" value="1"/>
</dbReference>
<evidence type="ECO:0000256" key="2">
    <source>
        <dbReference type="ARBA" id="ARBA00010979"/>
    </source>
</evidence>
<reference evidence="10 11" key="1">
    <citation type="submission" date="2019-09" db="EMBL/GenBank/DDBJ databases">
        <authorList>
            <person name="Ou C."/>
        </authorList>
    </citation>
    <scope>NUCLEOTIDE SEQUENCE [LARGE SCALE GENOMIC DNA]</scope>
    <source>
        <strain evidence="10">S2</strain>
        <tissue evidence="10">Leaf</tissue>
    </source>
</reference>
<dbReference type="PANTHER" id="PTHR13237">
    <property type="entry name" value="SOMETHING ABOUT SILENCING PROTEIN 10-RELATED"/>
    <property type="match status" value="1"/>
</dbReference>
<protein>
    <submittedName>
        <fullName evidence="10">Something about silencing protein 10-like</fullName>
    </submittedName>
</protein>
<dbReference type="InterPro" id="IPR007146">
    <property type="entry name" value="Sas10/Utp3/C1D"/>
</dbReference>
<evidence type="ECO:0000256" key="4">
    <source>
        <dbReference type="ARBA" id="ARBA00023015"/>
    </source>
</evidence>
<gene>
    <name evidence="10" type="ORF">D8674_025024</name>
</gene>
<dbReference type="GO" id="GO:0000462">
    <property type="term" value="P:maturation of SSU-rRNA from tricistronic rRNA transcript (SSU-rRNA, 5.8S rRNA, LSU-rRNA)"/>
    <property type="evidence" value="ECO:0007669"/>
    <property type="project" value="TreeGrafter"/>
</dbReference>
<dbReference type="Pfam" id="PF04000">
    <property type="entry name" value="Sas10_Utp3"/>
    <property type="match status" value="1"/>
</dbReference>
<dbReference type="Proteomes" id="UP000327157">
    <property type="component" value="Chromosome 4"/>
</dbReference>
<dbReference type="PROSITE" id="PS50888">
    <property type="entry name" value="BHLH"/>
    <property type="match status" value="1"/>
</dbReference>
<evidence type="ECO:0000256" key="6">
    <source>
        <dbReference type="ARBA" id="ARBA00023163"/>
    </source>
</evidence>
<evidence type="ECO:0000256" key="5">
    <source>
        <dbReference type="ARBA" id="ARBA00023125"/>
    </source>
</evidence>
<evidence type="ECO:0000313" key="10">
    <source>
        <dbReference type="EMBL" id="KAB2622842.1"/>
    </source>
</evidence>
<organism evidence="10 11">
    <name type="scientific">Pyrus ussuriensis x Pyrus communis</name>
    <dbReference type="NCBI Taxonomy" id="2448454"/>
    <lineage>
        <taxon>Eukaryota</taxon>
        <taxon>Viridiplantae</taxon>
        <taxon>Streptophyta</taxon>
        <taxon>Embryophyta</taxon>
        <taxon>Tracheophyta</taxon>
        <taxon>Spermatophyta</taxon>
        <taxon>Magnoliopsida</taxon>
        <taxon>eudicotyledons</taxon>
        <taxon>Gunneridae</taxon>
        <taxon>Pentapetalae</taxon>
        <taxon>rosids</taxon>
        <taxon>fabids</taxon>
        <taxon>Rosales</taxon>
        <taxon>Rosaceae</taxon>
        <taxon>Amygdaloideae</taxon>
        <taxon>Maleae</taxon>
        <taxon>Pyrus</taxon>
    </lineage>
</organism>
<keyword evidence="5" id="KW-0238">DNA-binding</keyword>
<reference evidence="11" key="2">
    <citation type="submission" date="2019-10" db="EMBL/GenBank/DDBJ databases">
        <title>A de novo genome assembly of a pear dwarfing rootstock.</title>
        <authorList>
            <person name="Wang F."/>
            <person name="Wang J."/>
            <person name="Li S."/>
            <person name="Zhang Y."/>
            <person name="Fang M."/>
            <person name="Ma L."/>
            <person name="Zhao Y."/>
            <person name="Jiang S."/>
        </authorList>
    </citation>
    <scope>NUCLEOTIDE SEQUENCE [LARGE SCALE GENOMIC DNA]</scope>
</reference>
<dbReference type="CDD" id="cd11393">
    <property type="entry name" value="bHLH_AtbHLH_like"/>
    <property type="match status" value="1"/>
</dbReference>
<proteinExistence type="inferred from homology"/>
<feature type="compositionally biased region" description="Acidic residues" evidence="8">
    <location>
        <begin position="98"/>
        <end position="109"/>
    </location>
</feature>
<dbReference type="OrthoDB" id="1924577at2759"/>
<dbReference type="InterPro" id="IPR018972">
    <property type="entry name" value="Sas10_C_dom"/>
</dbReference>